<keyword evidence="9" id="KW-1185">Reference proteome</keyword>
<dbReference type="InterPro" id="IPR032018">
    <property type="entry name" value="LppA/LppB/LprP"/>
</dbReference>
<organism evidence="8 9">
    <name type="scientific">Solihabitans fulvus</name>
    <dbReference type="NCBI Taxonomy" id="1892852"/>
    <lineage>
        <taxon>Bacteria</taxon>
        <taxon>Bacillati</taxon>
        <taxon>Actinomycetota</taxon>
        <taxon>Actinomycetes</taxon>
        <taxon>Pseudonocardiales</taxon>
        <taxon>Pseudonocardiaceae</taxon>
        <taxon>Solihabitans</taxon>
    </lineage>
</organism>
<dbReference type="PROSITE" id="PS51257">
    <property type="entry name" value="PROKAR_LIPOPROTEIN"/>
    <property type="match status" value="1"/>
</dbReference>
<comment type="caution">
    <text evidence="8">The sequence shown here is derived from an EMBL/GenBank/DDBJ whole genome shotgun (WGS) entry which is preliminary data.</text>
</comment>
<evidence type="ECO:0000256" key="1">
    <source>
        <dbReference type="ARBA" id="ARBA00004193"/>
    </source>
</evidence>
<evidence type="ECO:0000313" key="8">
    <source>
        <dbReference type="EMBL" id="KAA2262180.1"/>
    </source>
</evidence>
<dbReference type="Proteomes" id="UP000323454">
    <property type="component" value="Unassembled WGS sequence"/>
</dbReference>
<feature type="signal peptide" evidence="7">
    <location>
        <begin position="1"/>
        <end position="23"/>
    </location>
</feature>
<proteinExistence type="predicted"/>
<keyword evidence="2" id="KW-1003">Cell membrane</keyword>
<dbReference type="OrthoDB" id="3692710at2"/>
<dbReference type="Gene3D" id="3.30.2030.20">
    <property type="match status" value="1"/>
</dbReference>
<keyword evidence="6" id="KW-0449">Lipoprotein</keyword>
<dbReference type="Pfam" id="PF16708">
    <property type="entry name" value="LppA"/>
    <property type="match status" value="1"/>
</dbReference>
<dbReference type="EMBL" id="VUOB01000022">
    <property type="protein sequence ID" value="KAA2262180.1"/>
    <property type="molecule type" value="Genomic_DNA"/>
</dbReference>
<keyword evidence="5" id="KW-0564">Palmitate</keyword>
<evidence type="ECO:0000256" key="2">
    <source>
        <dbReference type="ARBA" id="ARBA00022475"/>
    </source>
</evidence>
<evidence type="ECO:0000313" key="9">
    <source>
        <dbReference type="Proteomes" id="UP000323454"/>
    </source>
</evidence>
<comment type="subcellular location">
    <subcellularLocation>
        <location evidence="1">Cell membrane</location>
        <topology evidence="1">Lipid-anchor</topology>
    </subcellularLocation>
</comment>
<gene>
    <name evidence="8" type="ORF">F0L68_12850</name>
</gene>
<sequence length="198" mass="21227">MTPPRTRALLTVLLAVLPMALLASCGSPQSAPAKDTTRQEASVNTKVAELMQRPDIEHAATAYEEMGAKVRERLTTELGRTWEQRDKAGASLCGSDYPDLNADGEVRGLALWSSPGNLPDAQWDRAVAIVGEIASGYGFTAAPEVVANRPSEHDVVFHKPDDAKINFSTGRNTSLMVTTGCHLTAKAHQRVTSTTPTT</sequence>
<evidence type="ECO:0000256" key="7">
    <source>
        <dbReference type="SAM" id="SignalP"/>
    </source>
</evidence>
<name>A0A5B2XH54_9PSEU</name>
<reference evidence="8 9" key="2">
    <citation type="submission" date="2019-09" db="EMBL/GenBank/DDBJ databases">
        <authorList>
            <person name="Jin C."/>
        </authorList>
    </citation>
    <scope>NUCLEOTIDE SEQUENCE [LARGE SCALE GENOMIC DNA]</scope>
    <source>
        <strain evidence="8 9">AN110305</strain>
    </source>
</reference>
<dbReference type="AlphaFoldDB" id="A0A5B2XH54"/>
<reference evidence="8 9" key="1">
    <citation type="submission" date="2019-09" db="EMBL/GenBank/DDBJ databases">
        <title>Goodfellowia gen. nov., a new genus of the Pseudonocardineae related to Actinoalloteichus, containing Goodfellowia coeruleoviolacea gen. nov., comb. nov. gen. nov., comb. nov.</title>
        <authorList>
            <person name="Labeda D."/>
        </authorList>
    </citation>
    <scope>NUCLEOTIDE SEQUENCE [LARGE SCALE GENOMIC DNA]</scope>
    <source>
        <strain evidence="8 9">AN110305</strain>
    </source>
</reference>
<evidence type="ECO:0008006" key="10">
    <source>
        <dbReference type="Google" id="ProtNLM"/>
    </source>
</evidence>
<protein>
    <recommendedName>
        <fullName evidence="10">LppA-like lipoprotein</fullName>
    </recommendedName>
</protein>
<keyword evidence="3 7" id="KW-0732">Signal</keyword>
<dbReference type="GO" id="GO:0005886">
    <property type="term" value="C:plasma membrane"/>
    <property type="evidence" value="ECO:0007669"/>
    <property type="project" value="UniProtKB-SubCell"/>
</dbReference>
<accession>A0A5B2XH54</accession>
<evidence type="ECO:0000256" key="5">
    <source>
        <dbReference type="ARBA" id="ARBA00023139"/>
    </source>
</evidence>
<evidence type="ECO:0000256" key="4">
    <source>
        <dbReference type="ARBA" id="ARBA00023136"/>
    </source>
</evidence>
<feature type="chain" id="PRO_5038377948" description="LppA-like lipoprotein" evidence="7">
    <location>
        <begin position="24"/>
        <end position="198"/>
    </location>
</feature>
<keyword evidence="4" id="KW-0472">Membrane</keyword>
<evidence type="ECO:0000256" key="6">
    <source>
        <dbReference type="ARBA" id="ARBA00023288"/>
    </source>
</evidence>
<evidence type="ECO:0000256" key="3">
    <source>
        <dbReference type="ARBA" id="ARBA00022729"/>
    </source>
</evidence>